<dbReference type="EMBL" id="JBHUMK010000060">
    <property type="protein sequence ID" value="MFD2610369.1"/>
    <property type="molecule type" value="Genomic_DNA"/>
</dbReference>
<dbReference type="CDD" id="cd17260">
    <property type="entry name" value="RMtype1_S_EcoEI-TRD1-CR1_like"/>
    <property type="match status" value="1"/>
</dbReference>
<evidence type="ECO:0000313" key="5">
    <source>
        <dbReference type="EMBL" id="MFD2610369.1"/>
    </source>
</evidence>
<evidence type="ECO:0000256" key="3">
    <source>
        <dbReference type="ARBA" id="ARBA00023125"/>
    </source>
</evidence>
<name>A0ABW5P7D0_9DEIO</name>
<evidence type="ECO:0000259" key="4">
    <source>
        <dbReference type="Pfam" id="PF01420"/>
    </source>
</evidence>
<dbReference type="GO" id="GO:0004519">
    <property type="term" value="F:endonuclease activity"/>
    <property type="evidence" value="ECO:0007669"/>
    <property type="project" value="UniProtKB-KW"/>
</dbReference>
<keyword evidence="5" id="KW-0255">Endonuclease</keyword>
<reference evidence="6" key="1">
    <citation type="journal article" date="2019" name="Int. J. Syst. Evol. Microbiol.">
        <title>The Global Catalogue of Microorganisms (GCM) 10K type strain sequencing project: providing services to taxonomists for standard genome sequencing and annotation.</title>
        <authorList>
            <consortium name="The Broad Institute Genomics Platform"/>
            <consortium name="The Broad Institute Genome Sequencing Center for Infectious Disease"/>
            <person name="Wu L."/>
            <person name="Ma J."/>
        </authorList>
    </citation>
    <scope>NUCLEOTIDE SEQUENCE [LARGE SCALE GENOMIC DNA]</scope>
    <source>
        <strain evidence="6">KCTC 33842</strain>
    </source>
</reference>
<proteinExistence type="inferred from homology"/>
<dbReference type="Proteomes" id="UP001597475">
    <property type="component" value="Unassembled WGS sequence"/>
</dbReference>
<feature type="domain" description="Type I restriction modification DNA specificity" evidence="4">
    <location>
        <begin position="4"/>
        <end position="152"/>
    </location>
</feature>
<keyword evidence="2" id="KW-0680">Restriction system</keyword>
<dbReference type="PANTHER" id="PTHR30408:SF13">
    <property type="entry name" value="TYPE I RESTRICTION ENZYME HINDI SPECIFICITY SUBUNIT"/>
    <property type="match status" value="1"/>
</dbReference>
<dbReference type="InterPro" id="IPR044946">
    <property type="entry name" value="Restrct_endonuc_typeI_TRD_sf"/>
</dbReference>
<organism evidence="5 6">
    <name type="scientific">Deinococcus taklimakanensis</name>
    <dbReference type="NCBI Taxonomy" id="536443"/>
    <lineage>
        <taxon>Bacteria</taxon>
        <taxon>Thermotogati</taxon>
        <taxon>Deinococcota</taxon>
        <taxon>Deinococci</taxon>
        <taxon>Deinococcales</taxon>
        <taxon>Deinococcaceae</taxon>
        <taxon>Deinococcus</taxon>
    </lineage>
</organism>
<keyword evidence="3" id="KW-0238">DNA-binding</keyword>
<dbReference type="EC" id="3.1.21.-" evidence="5"/>
<keyword evidence="6" id="KW-1185">Reference proteome</keyword>
<evidence type="ECO:0000256" key="2">
    <source>
        <dbReference type="ARBA" id="ARBA00022747"/>
    </source>
</evidence>
<dbReference type="CDD" id="cd17267">
    <property type="entry name" value="RMtype1_S_EcoAO83I-TRD1-CR1_like"/>
    <property type="match status" value="1"/>
</dbReference>
<dbReference type="InterPro" id="IPR052021">
    <property type="entry name" value="Type-I_RS_S_subunit"/>
</dbReference>
<dbReference type="GO" id="GO:0016787">
    <property type="term" value="F:hydrolase activity"/>
    <property type="evidence" value="ECO:0007669"/>
    <property type="project" value="UniProtKB-KW"/>
</dbReference>
<evidence type="ECO:0000256" key="1">
    <source>
        <dbReference type="ARBA" id="ARBA00010923"/>
    </source>
</evidence>
<dbReference type="PANTHER" id="PTHR30408">
    <property type="entry name" value="TYPE-1 RESTRICTION ENZYME ECOKI SPECIFICITY PROTEIN"/>
    <property type="match status" value="1"/>
</dbReference>
<dbReference type="Pfam" id="PF01420">
    <property type="entry name" value="Methylase_S"/>
    <property type="match status" value="1"/>
</dbReference>
<dbReference type="InterPro" id="IPR000055">
    <property type="entry name" value="Restrct_endonuc_typeI_TRD"/>
</dbReference>
<keyword evidence="5" id="KW-0378">Hydrolase</keyword>
<dbReference type="SUPFAM" id="SSF116734">
    <property type="entry name" value="DNA methylase specificity domain"/>
    <property type="match status" value="2"/>
</dbReference>
<keyword evidence="5" id="KW-0540">Nuclease</keyword>
<dbReference type="Gene3D" id="3.90.220.20">
    <property type="entry name" value="DNA methylase specificity domains"/>
    <property type="match status" value="2"/>
</dbReference>
<dbReference type="RefSeq" id="WP_386846498.1">
    <property type="nucleotide sequence ID" value="NZ_JBHUMK010000060.1"/>
</dbReference>
<evidence type="ECO:0000313" key="6">
    <source>
        <dbReference type="Proteomes" id="UP001597475"/>
    </source>
</evidence>
<comment type="similarity">
    <text evidence="1">Belongs to the type-I restriction system S methylase family.</text>
</comment>
<protein>
    <submittedName>
        <fullName evidence="5">Restriction endonuclease subunit S</fullName>
        <ecNumber evidence="5">3.1.21.-</ecNumber>
    </submittedName>
</protein>
<gene>
    <name evidence="5" type="ORF">ACFSR9_13120</name>
</gene>
<sequence length="396" mass="44191">MSQSWPEVELGDVLTLKRGYDLPNSERRDGNVPIVSSSGVSGYHDEAKLNGPGVVTGRYGTLGEVFLIKEPYWPLNTTLYVQNFKGNDPAFVSYFLRTLNLASQNAAGAVPGLNRNALHLLKVKVPPLPTQRKIAAVLSAYDDLIENNTRRVRVLEDMARALYREWFVEYRFPGHEQAEFVEDEQGRRPAGWEWVPVPYAIEIDPRTKVDKNAVNPFVPMGSLAENSMVISPIEERQGNSGAKFKNGDTLFARITPCLENGKTGYVNFLSDDSATAFGSTEYIVMRSRLVCPEYVYLLARLPEFRDHAEKSMSGASGRQRVKPESLSNYYIAVPHKATLARFQALVKPMFDAVFTLSSRNANLRRTRDLLLPRLVSGELDVSELAVLGLEGGSDEK</sequence>
<comment type="caution">
    <text evidence="5">The sequence shown here is derived from an EMBL/GenBank/DDBJ whole genome shotgun (WGS) entry which is preliminary data.</text>
</comment>
<accession>A0ABW5P7D0</accession>